<feature type="region of interest" description="Disordered" evidence="7">
    <location>
        <begin position="757"/>
        <end position="829"/>
    </location>
</feature>
<dbReference type="InterPro" id="IPR016024">
    <property type="entry name" value="ARM-type_fold"/>
</dbReference>
<dbReference type="Pfam" id="PF00514">
    <property type="entry name" value="Arm"/>
    <property type="match status" value="2"/>
</dbReference>
<dbReference type="AlphaFoldDB" id="A0A444UK51"/>
<dbReference type="PRINTS" id="PR01869">
    <property type="entry name" value="BCATNINFAMLY"/>
</dbReference>
<dbReference type="SMART" id="SM01424">
    <property type="entry name" value="HAP1_N"/>
    <property type="match status" value="1"/>
</dbReference>
<proteinExistence type="inferred from homology"/>
<dbReference type="CDD" id="cd21725">
    <property type="entry name" value="CTNNAbd_CTNNG"/>
    <property type="match status" value="1"/>
</dbReference>
<protein>
    <submittedName>
        <fullName evidence="10">Junction plakoglobin</fullName>
    </submittedName>
</protein>
<keyword evidence="4" id="KW-0677">Repeat</keyword>
<dbReference type="Pfam" id="PF04849">
    <property type="entry name" value="HAP1_N"/>
    <property type="match status" value="2"/>
</dbReference>
<keyword evidence="6" id="KW-0175">Coiled coil</keyword>
<dbReference type="InterPro" id="IPR006933">
    <property type="entry name" value="HAP1_N"/>
</dbReference>
<feature type="domain" description="Trafficking kinesin-binding protein C-terminal" evidence="8">
    <location>
        <begin position="755"/>
        <end position="919"/>
    </location>
</feature>
<dbReference type="GO" id="GO:0045296">
    <property type="term" value="F:cadherin binding"/>
    <property type="evidence" value="ECO:0007669"/>
    <property type="project" value="InterPro"/>
</dbReference>
<feature type="repeat" description="ARM" evidence="5">
    <location>
        <begin position="112"/>
        <end position="155"/>
    </location>
</feature>
<gene>
    <name evidence="10" type="ORF">EOD39_4009</name>
</gene>
<dbReference type="GO" id="GO:0005737">
    <property type="term" value="C:cytoplasm"/>
    <property type="evidence" value="ECO:0007669"/>
    <property type="project" value="UniProtKB-SubCell"/>
</dbReference>
<evidence type="ECO:0000256" key="5">
    <source>
        <dbReference type="PROSITE-ProRule" id="PRU00259"/>
    </source>
</evidence>
<evidence type="ECO:0000259" key="9">
    <source>
        <dbReference type="SMART" id="SM01424"/>
    </source>
</evidence>
<organism evidence="10 11">
    <name type="scientific">Acipenser ruthenus</name>
    <name type="common">Sterlet sturgeon</name>
    <dbReference type="NCBI Taxonomy" id="7906"/>
    <lineage>
        <taxon>Eukaryota</taxon>
        <taxon>Metazoa</taxon>
        <taxon>Chordata</taxon>
        <taxon>Craniata</taxon>
        <taxon>Vertebrata</taxon>
        <taxon>Euteleostomi</taxon>
        <taxon>Actinopterygii</taxon>
        <taxon>Chondrostei</taxon>
        <taxon>Acipenseriformes</taxon>
        <taxon>Acipenseridae</taxon>
        <taxon>Acipenser</taxon>
    </lineage>
</organism>
<dbReference type="Pfam" id="PF12448">
    <property type="entry name" value="Milton"/>
    <property type="match status" value="1"/>
</dbReference>
<dbReference type="GO" id="GO:0016020">
    <property type="term" value="C:membrane"/>
    <property type="evidence" value="ECO:0007669"/>
    <property type="project" value="UniProtKB-ARBA"/>
</dbReference>
<feature type="repeat" description="ARM" evidence="5">
    <location>
        <begin position="361"/>
        <end position="403"/>
    </location>
</feature>
<dbReference type="Gene3D" id="1.25.10.10">
    <property type="entry name" value="Leucine-rich Repeat Variant"/>
    <property type="match status" value="1"/>
</dbReference>
<feature type="repeat" description="ARM" evidence="5">
    <location>
        <begin position="319"/>
        <end position="361"/>
    </location>
</feature>
<evidence type="ECO:0000313" key="10">
    <source>
        <dbReference type="EMBL" id="RXM35565.1"/>
    </source>
</evidence>
<evidence type="ECO:0000256" key="1">
    <source>
        <dbReference type="ARBA" id="ARBA00004496"/>
    </source>
</evidence>
<feature type="compositionally biased region" description="Low complexity" evidence="7">
    <location>
        <begin position="759"/>
        <end position="777"/>
    </location>
</feature>
<feature type="region of interest" description="Disordered" evidence="7">
    <location>
        <begin position="981"/>
        <end position="1004"/>
    </location>
</feature>
<dbReference type="Proteomes" id="UP000289886">
    <property type="component" value="Unassembled WGS sequence"/>
</dbReference>
<keyword evidence="11" id="KW-1185">Reference proteome</keyword>
<dbReference type="SMART" id="SM01423">
    <property type="entry name" value="Milton"/>
    <property type="match status" value="1"/>
</dbReference>
<dbReference type="InterPro" id="IPR011989">
    <property type="entry name" value="ARM-like"/>
</dbReference>
<dbReference type="PANTHER" id="PTHR45976">
    <property type="entry name" value="ARMADILLO SEGMENT POLARITY PROTEIN"/>
    <property type="match status" value="1"/>
</dbReference>
<dbReference type="SMART" id="SM00185">
    <property type="entry name" value="ARM"/>
    <property type="match status" value="10"/>
</dbReference>
<evidence type="ECO:0000256" key="7">
    <source>
        <dbReference type="SAM" id="MobiDB-lite"/>
    </source>
</evidence>
<comment type="caution">
    <text evidence="10">The sequence shown here is derived from an EMBL/GenBank/DDBJ whole genome shotgun (WGS) entry which is preliminary data.</text>
</comment>
<dbReference type="InterPro" id="IPR000225">
    <property type="entry name" value="Armadillo"/>
</dbReference>
<evidence type="ECO:0000256" key="2">
    <source>
        <dbReference type="ARBA" id="ARBA00005462"/>
    </source>
</evidence>
<keyword evidence="3" id="KW-0963">Cytoplasm</keyword>
<feature type="repeat" description="ARM" evidence="5">
    <location>
        <begin position="196"/>
        <end position="238"/>
    </location>
</feature>
<feature type="compositionally biased region" description="Polar residues" evidence="7">
    <location>
        <begin position="778"/>
        <end position="792"/>
    </location>
</feature>
<feature type="repeat" description="ARM" evidence="5">
    <location>
        <begin position="154"/>
        <end position="196"/>
    </location>
</feature>
<comment type="subcellular location">
    <subcellularLocation>
        <location evidence="1">Cytoplasm</location>
    </subcellularLocation>
</comment>
<dbReference type="EMBL" id="SCEB01214395">
    <property type="protein sequence ID" value="RXM35565.1"/>
    <property type="molecule type" value="Genomic_DNA"/>
</dbReference>
<dbReference type="FunFam" id="1.25.10.10:FF:000015">
    <property type="entry name" value="Catenin beta-1"/>
    <property type="match status" value="1"/>
</dbReference>
<dbReference type="InterPro" id="IPR022154">
    <property type="entry name" value="TRAK1/2_C"/>
</dbReference>
<evidence type="ECO:0000259" key="8">
    <source>
        <dbReference type="SMART" id="SM01423"/>
    </source>
</evidence>
<dbReference type="PROSITE" id="PS50176">
    <property type="entry name" value="ARM_REPEAT"/>
    <property type="match status" value="8"/>
</dbReference>
<evidence type="ECO:0000313" key="11">
    <source>
        <dbReference type="Proteomes" id="UP000289886"/>
    </source>
</evidence>
<feature type="repeat" description="ARM" evidence="5">
    <location>
        <begin position="70"/>
        <end position="110"/>
    </location>
</feature>
<sequence>MESQFAMTRGQRVQAAMFPDTMMEGTQILSTQVDLGQQTNIQNLSEPSQMLKTAIVHLINYQDDAELAIRAVPELTKLLNDEDPVVVNKAAMIVSQLARKDASRRALMQSPQMVAAVVRTMQNTSDMETARCTTSILHNLSHHREGLLAIFKSGGIPALVRMLSSPMESVLFYAITTLHNLLLHQEGAKMAVRLADGLQKMVPLLQKSNPKFLAITTDCLQLLSYGNQESKLIILANGGPEGLVYIMQHHNYEKLLWTTSRVLKVLSVCPSNKPAIVEAGGMQALGKHLNGSSPRLVQNCLWTLRNLSDAATKQDGLDGLLQVLVTQLSSTDQNVLTCSTGILSNLTCNNGRNKTLVTQDNGVESLIQAILRSNNKEDITEPAVCALRHLTSRHPDAELAQNAVRMHYGIPTIVKLLNQPHYWPVIKATVGLIRNLALCPANQAPIREAGAISSLVRLLVKSHQDAQRQTTASSQTYQDGVRMEEIVEGTTGALHILARDPINRSEIISLQTIPLLVQLLYSPIENVKRVAADVCNSENVPEVEIISLLEERLPSYTLRADCLFGYEHDDWLHSPLLPPEAGLQLTAEQIEETLKYFQRDLELAARIGQSLLKQNRSLSERNECLEEQLGLTKEENSQLRHEVQMREDLLQLYTNSAEDSETCSETSTPDLQEKYSECESMLHEAQEDIKNLRNKSLPNSTINHYSTLNIFPMDSLAAEIEGTMRKGLDSPAPPEFKNHHKRVFETVKAVNQMARLRSHCQSPGSSQSSAVPSTQSSRLSTPRTSCYGSDNASVILDVKPPSNQPAPNAKHSEGQDKRLGQPGTPGGHDLEVALRRLSVRQESHASERSFFDVERELKLRALPADTDASSGFLTPNESVLSTGTNYSGSSGHTGGSGFSTGSRSYLPDRLQIIKPLEGSMTLHHWQQLAQPNLGVILDPRPGVLTKDFRQLDVDLQEVYSLNDLEEDEVDLGSFRALASSSPLSGRHSSTVSQSSNNLPQTPPTNTITTCRIMHPSVDHTSVTPSLLNRGLPSCGSFGKLNAAQAGPQPRIFRSESSTNLREHTKTLSTSLGLVRLLQDCGISAAIYTPAAGEKLSGAHFGGTCPGKRQSDETLRPATSPITLKCNSPLVKIFPGSRLARSVLESVHQDLGIARKENIFSFNLVEKLQGLGLDKVVARGVISSKPLNAGCQTQATG</sequence>
<dbReference type="GO" id="GO:0007155">
    <property type="term" value="P:cell adhesion"/>
    <property type="evidence" value="ECO:0007669"/>
    <property type="project" value="InterPro"/>
</dbReference>
<feature type="repeat" description="ARM" evidence="5">
    <location>
        <begin position="238"/>
        <end position="281"/>
    </location>
</feature>
<evidence type="ECO:0000256" key="4">
    <source>
        <dbReference type="ARBA" id="ARBA00022737"/>
    </source>
</evidence>
<feature type="domain" description="HAP1 N-terminal" evidence="9">
    <location>
        <begin position="550"/>
        <end position="695"/>
    </location>
</feature>
<evidence type="ECO:0000256" key="3">
    <source>
        <dbReference type="ARBA" id="ARBA00022490"/>
    </source>
</evidence>
<dbReference type="GO" id="GO:0014704">
    <property type="term" value="C:intercalated disc"/>
    <property type="evidence" value="ECO:0007669"/>
    <property type="project" value="UniProtKB-ARBA"/>
</dbReference>
<evidence type="ECO:0000256" key="6">
    <source>
        <dbReference type="SAM" id="Coils"/>
    </source>
</evidence>
<name>A0A444UK51_ACIRT</name>
<feature type="compositionally biased region" description="Basic and acidic residues" evidence="7">
    <location>
        <begin position="810"/>
        <end position="819"/>
    </location>
</feature>
<feature type="repeat" description="ARM" evidence="5">
    <location>
        <begin position="408"/>
        <end position="451"/>
    </location>
</feature>
<comment type="similarity">
    <text evidence="2">Belongs to the beta-catenin family.</text>
</comment>
<accession>A0A444UK51</accession>
<dbReference type="SUPFAM" id="SSF48371">
    <property type="entry name" value="ARM repeat"/>
    <property type="match status" value="1"/>
</dbReference>
<reference evidence="10 11" key="1">
    <citation type="submission" date="2019-01" db="EMBL/GenBank/DDBJ databases">
        <title>Draft Genome and Complete Hox-Cluster Characterization of the Sterlet Sturgeon (Acipenser ruthenus).</title>
        <authorList>
            <person name="Wei Q."/>
        </authorList>
    </citation>
    <scope>NUCLEOTIDE SEQUENCE [LARGE SCALE GENOMIC DNA]</scope>
    <source>
        <strain evidence="10">WHYD16114868_AA</strain>
        <tissue evidence="10">Blood</tissue>
    </source>
</reference>
<feature type="coiled-coil region" evidence="6">
    <location>
        <begin position="608"/>
        <end position="642"/>
    </location>
</feature>
<dbReference type="InterPro" id="IPR013284">
    <property type="entry name" value="Beta-catenin"/>
</dbReference>